<dbReference type="FunFam" id="3.20.20.70:FF:000114">
    <property type="entry name" value="Decarboxylase,orotidine phosphate"/>
    <property type="match status" value="1"/>
</dbReference>
<dbReference type="SFLD" id="SFLDG01129">
    <property type="entry name" value="C1.5:_HAD__Beta-PGM__Phosphata"/>
    <property type="match status" value="1"/>
</dbReference>
<feature type="active site" description="For OMPdecase activity" evidence="12">
    <location>
        <position position="96"/>
    </location>
</feature>
<evidence type="ECO:0000256" key="10">
    <source>
        <dbReference type="ARBA" id="ARBA00022975"/>
    </source>
</evidence>
<dbReference type="SUPFAM" id="SSF56784">
    <property type="entry name" value="HAD-like"/>
    <property type="match status" value="1"/>
</dbReference>
<dbReference type="PANTHER" id="PTHR19278:SF9">
    <property type="entry name" value="URIDINE 5'-MONOPHOSPHATE SYNTHASE"/>
    <property type="match status" value="1"/>
</dbReference>
<evidence type="ECO:0000259" key="15">
    <source>
        <dbReference type="SMART" id="SM00934"/>
    </source>
</evidence>
<reference evidence="16" key="1">
    <citation type="submission" date="2020-05" db="EMBL/GenBank/DDBJ databases">
        <title>Phylogenomic resolution of chytrid fungi.</title>
        <authorList>
            <person name="Stajich J.E."/>
            <person name="Amses K."/>
            <person name="Simmons R."/>
            <person name="Seto K."/>
            <person name="Myers J."/>
            <person name="Bonds A."/>
            <person name="Quandt C.A."/>
            <person name="Barry K."/>
            <person name="Liu P."/>
            <person name="Grigoriev I."/>
            <person name="Longcore J.E."/>
            <person name="James T.Y."/>
        </authorList>
    </citation>
    <scope>NUCLEOTIDE SEQUENCE</scope>
    <source>
        <strain evidence="16">JEL0513</strain>
    </source>
</reference>
<feature type="binding site" evidence="13">
    <location>
        <position position="231"/>
    </location>
    <ligand>
        <name>substrate</name>
    </ligand>
</feature>
<comment type="similarity">
    <text evidence="3 14">Belongs to the OMP decarboxylase family.</text>
</comment>
<keyword evidence="8" id="KW-0378">Hydrolase</keyword>
<feature type="binding site" evidence="13">
    <location>
        <position position="210"/>
    </location>
    <ligand>
        <name>substrate</name>
    </ligand>
</feature>
<dbReference type="EMBL" id="JADGJH010000471">
    <property type="protein sequence ID" value="KAJ3128298.1"/>
    <property type="molecule type" value="Genomic_DNA"/>
</dbReference>
<evidence type="ECO:0000256" key="5">
    <source>
        <dbReference type="ARBA" id="ARBA00021923"/>
    </source>
</evidence>
<keyword evidence="9" id="KW-0460">Magnesium</keyword>
<accession>A0AAD5XF76</accession>
<keyword evidence="6" id="KW-0479">Metal-binding</keyword>
<sequence>MSHLKSYTSRAAQHSNPSARHLLELMDRKKTNLSASVDVTTKAELLRIADECGPYICVLKTHIDIISDFDDDLVTQLIALAEKHEFLIFEDRKFADIGNTVKLQYSSGVHKIASWAHITNAHIIPGEGIVHGLAEVGVPLNRALLLLAEMSSAGSLATGNYTLTALDIARRNRNFCVGFIGQRRLENGEEDFIYMTPGVGLVAKGDGLGQQYRTPRQVVFESGCDVIIVGRGIYGGGNTAENCRLYREAGWNAYLERIAVKPKPIVTHILFDMDGLLLDTERVYSEVTSEILARYGKTFDWALKSQMMGVKEGEAAAKLIEYCGLEGKLTAEEYLRERNAMQSERFPFCVPLPGVLRLVKHLKDTRIPICVATSSHRHAFDLKSSKNSELFGYFEGNITCGDDKAVVKGKPAPDIFLASAKSIGFHDADFQKCLVFEDAPSGVLAGLNAGMQVVWIPDPNLELDPVLTAQCAKVLRTMEDFDPSEFGLPAF</sequence>
<dbReference type="FunFam" id="1.10.150.240:FF:000001">
    <property type="entry name" value="Haloacid dehalogenase-like hydrolase domain"/>
    <property type="match status" value="1"/>
</dbReference>
<dbReference type="SUPFAM" id="SSF51366">
    <property type="entry name" value="Ribulose-phoshate binding barrel"/>
    <property type="match status" value="1"/>
</dbReference>
<dbReference type="InterPro" id="IPR006439">
    <property type="entry name" value="HAD-SF_hydro_IA"/>
</dbReference>
<dbReference type="Proteomes" id="UP001211907">
    <property type="component" value="Unassembled WGS sequence"/>
</dbReference>
<dbReference type="InterPro" id="IPR011060">
    <property type="entry name" value="RibuloseP-bd_barrel"/>
</dbReference>
<dbReference type="GO" id="GO:0004590">
    <property type="term" value="F:orotidine-5'-phosphate decarboxylase activity"/>
    <property type="evidence" value="ECO:0007669"/>
    <property type="project" value="UniProtKB-EC"/>
</dbReference>
<feature type="domain" description="Orotidine 5'-phosphate decarboxylase" evidence="15">
    <location>
        <begin position="32"/>
        <end position="246"/>
    </location>
</feature>
<dbReference type="FunFam" id="3.40.50.1000:FF:000055">
    <property type="entry name" value="Haloacid dehalogenase-like hydrolase family protein"/>
    <property type="match status" value="1"/>
</dbReference>
<evidence type="ECO:0000256" key="4">
    <source>
        <dbReference type="ARBA" id="ARBA00012321"/>
    </source>
</evidence>
<evidence type="ECO:0000256" key="1">
    <source>
        <dbReference type="ARBA" id="ARBA00001946"/>
    </source>
</evidence>
<feature type="binding site" evidence="13">
    <location>
        <position position="38"/>
    </location>
    <ligand>
        <name>substrate</name>
    </ligand>
</feature>
<dbReference type="GO" id="GO:0016791">
    <property type="term" value="F:phosphatase activity"/>
    <property type="evidence" value="ECO:0007669"/>
    <property type="project" value="UniProtKB-ARBA"/>
</dbReference>
<gene>
    <name evidence="16" type="primary">URA3</name>
    <name evidence="16" type="ORF">HK100_009250</name>
</gene>
<evidence type="ECO:0000256" key="2">
    <source>
        <dbReference type="ARBA" id="ARBA00004861"/>
    </source>
</evidence>
<dbReference type="GO" id="GO:0044205">
    <property type="term" value="P:'de novo' UMP biosynthetic process"/>
    <property type="evidence" value="ECO:0007669"/>
    <property type="project" value="InterPro"/>
</dbReference>
<evidence type="ECO:0000256" key="8">
    <source>
        <dbReference type="ARBA" id="ARBA00022801"/>
    </source>
</evidence>
<dbReference type="GO" id="GO:0006207">
    <property type="term" value="P:'de novo' pyrimidine nucleobase biosynthetic process"/>
    <property type="evidence" value="ECO:0007669"/>
    <property type="project" value="InterPro"/>
</dbReference>
<comment type="catalytic activity">
    <reaction evidence="14">
        <text>orotidine 5'-phosphate + H(+) = UMP + CO2</text>
        <dbReference type="Rhea" id="RHEA:11596"/>
        <dbReference type="ChEBI" id="CHEBI:15378"/>
        <dbReference type="ChEBI" id="CHEBI:16526"/>
        <dbReference type="ChEBI" id="CHEBI:57538"/>
        <dbReference type="ChEBI" id="CHEBI:57865"/>
        <dbReference type="EC" id="4.1.1.23"/>
    </reaction>
</comment>
<proteinExistence type="inferred from homology"/>
<dbReference type="Pfam" id="PF00215">
    <property type="entry name" value="OMPdecase"/>
    <property type="match status" value="1"/>
</dbReference>
<dbReference type="NCBIfam" id="TIGR01509">
    <property type="entry name" value="HAD-SF-IA-v3"/>
    <property type="match status" value="1"/>
</dbReference>
<dbReference type="Pfam" id="PF00702">
    <property type="entry name" value="Hydrolase"/>
    <property type="match status" value="1"/>
</dbReference>
<feature type="binding site" evidence="13">
    <location>
        <position position="230"/>
    </location>
    <ligand>
        <name>substrate</name>
    </ligand>
</feature>
<keyword evidence="10 14" id="KW-0665">Pyrimidine biosynthesis</keyword>
<protein>
    <recommendedName>
        <fullName evidence="5 14">Orotidine 5'-phosphate decarboxylase</fullName>
        <ecNumber evidence="4 14">4.1.1.23</ecNumber>
    </recommendedName>
</protein>
<feature type="binding site" evidence="13">
    <location>
        <position position="151"/>
    </location>
    <ligand>
        <name>substrate</name>
    </ligand>
</feature>
<evidence type="ECO:0000256" key="7">
    <source>
        <dbReference type="ARBA" id="ARBA00022793"/>
    </source>
</evidence>
<keyword evidence="7 14" id="KW-0210">Decarboxylase</keyword>
<organism evidence="16 17">
    <name type="scientific">Physocladia obscura</name>
    <dbReference type="NCBI Taxonomy" id="109957"/>
    <lineage>
        <taxon>Eukaryota</taxon>
        <taxon>Fungi</taxon>
        <taxon>Fungi incertae sedis</taxon>
        <taxon>Chytridiomycota</taxon>
        <taxon>Chytridiomycota incertae sedis</taxon>
        <taxon>Chytridiomycetes</taxon>
        <taxon>Chytridiales</taxon>
        <taxon>Chytriomycetaceae</taxon>
        <taxon>Physocladia</taxon>
    </lineage>
</organism>
<dbReference type="PROSITE" id="PS00156">
    <property type="entry name" value="OMPDECASE"/>
    <property type="match status" value="1"/>
</dbReference>
<dbReference type="InterPro" id="IPR023198">
    <property type="entry name" value="PGP-like_dom2"/>
</dbReference>
<dbReference type="SMART" id="SM00934">
    <property type="entry name" value="OMPdecase"/>
    <property type="match status" value="1"/>
</dbReference>
<comment type="pathway">
    <text evidence="2 14">Pyrimidine metabolism; UMP biosynthesis via de novo pathway; UMP from orotate: step 2/2.</text>
</comment>
<evidence type="ECO:0000256" key="12">
    <source>
        <dbReference type="PIRSR" id="PIRSR614732-1"/>
    </source>
</evidence>
<dbReference type="SFLD" id="SFLDS00003">
    <property type="entry name" value="Haloacid_Dehalogenase"/>
    <property type="match status" value="1"/>
</dbReference>
<dbReference type="Gene3D" id="3.20.20.70">
    <property type="entry name" value="Aldolase class I"/>
    <property type="match status" value="1"/>
</dbReference>
<feature type="active site" description="For OMPdecase activity" evidence="12">
    <location>
        <position position="93"/>
    </location>
</feature>
<evidence type="ECO:0000256" key="9">
    <source>
        <dbReference type="ARBA" id="ARBA00022842"/>
    </source>
</evidence>
<dbReference type="PANTHER" id="PTHR19278">
    <property type="entry name" value="OROTATE PHOSPHORIBOSYLTRANSFERASE"/>
    <property type="match status" value="1"/>
</dbReference>
<dbReference type="InterPro" id="IPR014732">
    <property type="entry name" value="OMPdecase"/>
</dbReference>
<keyword evidence="17" id="KW-1185">Reference proteome</keyword>
<evidence type="ECO:0000256" key="11">
    <source>
        <dbReference type="ARBA" id="ARBA00023239"/>
    </source>
</evidence>
<dbReference type="InterPro" id="IPR023214">
    <property type="entry name" value="HAD_sf"/>
</dbReference>
<dbReference type="NCBIfam" id="TIGR01740">
    <property type="entry name" value="pyrF"/>
    <property type="match status" value="1"/>
</dbReference>
<dbReference type="InterPro" id="IPR013785">
    <property type="entry name" value="Aldolase_TIM"/>
</dbReference>
<feature type="binding site" evidence="13">
    <location>
        <position position="60"/>
    </location>
    <ligand>
        <name>substrate</name>
    </ligand>
</feature>
<evidence type="ECO:0000256" key="14">
    <source>
        <dbReference type="RuleBase" id="RU000512"/>
    </source>
</evidence>
<evidence type="ECO:0000313" key="16">
    <source>
        <dbReference type="EMBL" id="KAJ3128298.1"/>
    </source>
</evidence>
<dbReference type="InterPro" id="IPR018089">
    <property type="entry name" value="OMPdecase_AS"/>
</dbReference>
<keyword evidence="11 14" id="KW-0456">Lyase</keyword>
<dbReference type="CDD" id="cd04725">
    <property type="entry name" value="OMP_decarboxylase_like"/>
    <property type="match status" value="1"/>
</dbReference>
<dbReference type="InterPro" id="IPR036412">
    <property type="entry name" value="HAD-like_sf"/>
</dbReference>
<evidence type="ECO:0000313" key="17">
    <source>
        <dbReference type="Proteomes" id="UP001211907"/>
    </source>
</evidence>
<name>A0AAD5XF76_9FUNG</name>
<dbReference type="Gene3D" id="1.10.150.240">
    <property type="entry name" value="Putative phosphatase, domain 2"/>
    <property type="match status" value="1"/>
</dbReference>
<dbReference type="EC" id="4.1.1.23" evidence="4 14"/>
<feature type="active site" description="For OMPdecase activity" evidence="12">
    <location>
        <position position="91"/>
    </location>
</feature>
<comment type="caution">
    <text evidence="16">The sequence shown here is derived from an EMBL/GenBank/DDBJ whole genome shotgun (WGS) entry which is preliminary data.</text>
</comment>
<dbReference type="AlphaFoldDB" id="A0AAD5XF76"/>
<dbReference type="GO" id="GO:0004588">
    <property type="term" value="F:orotate phosphoribosyltransferase activity"/>
    <property type="evidence" value="ECO:0007669"/>
    <property type="project" value="TreeGrafter"/>
</dbReference>
<dbReference type="GO" id="GO:0046872">
    <property type="term" value="F:metal ion binding"/>
    <property type="evidence" value="ECO:0007669"/>
    <property type="project" value="UniProtKB-KW"/>
</dbReference>
<dbReference type="InterPro" id="IPR001754">
    <property type="entry name" value="OMPdeCOase_dom"/>
</dbReference>
<dbReference type="Gene3D" id="3.40.50.1000">
    <property type="entry name" value="HAD superfamily/HAD-like"/>
    <property type="match status" value="1"/>
</dbReference>
<evidence type="ECO:0000256" key="6">
    <source>
        <dbReference type="ARBA" id="ARBA00022723"/>
    </source>
</evidence>
<evidence type="ECO:0000256" key="13">
    <source>
        <dbReference type="PIRSR" id="PIRSR614732-2"/>
    </source>
</evidence>
<comment type="cofactor">
    <cofactor evidence="1">
        <name>Mg(2+)</name>
        <dbReference type="ChEBI" id="CHEBI:18420"/>
    </cofactor>
</comment>
<evidence type="ECO:0000256" key="3">
    <source>
        <dbReference type="ARBA" id="ARBA00011018"/>
    </source>
</evidence>